<dbReference type="KEGG" id="shl:Shal_4197"/>
<evidence type="ECO:0000259" key="1">
    <source>
        <dbReference type="Pfam" id="PF09836"/>
    </source>
</evidence>
<dbReference type="STRING" id="458817.Shal_4197"/>
<dbReference type="OrthoDB" id="4146344at2"/>
<accession>B0TNK5</accession>
<evidence type="ECO:0000313" key="3">
    <source>
        <dbReference type="Proteomes" id="UP000001317"/>
    </source>
</evidence>
<feature type="domain" description="Putative DNA-binding" evidence="1">
    <location>
        <begin position="5"/>
        <end position="95"/>
    </location>
</feature>
<dbReference type="HOGENOM" id="CLU_086594_2_0_6"/>
<sequence>MRLAQWQSAFIHALEPHGSGDSLAQLVNEREQDRVEIYRNNAFQALLSALQLVFPVCQAVVGEICFTQLVRGYGQKHPLIDSHLNSYGQHFPQWLAQEVSQHAAFKELLYLPELAQLEWLLNQSYYAMDLDRFMQPPNCTLEQLAKLSEQAQLQAVLLLRPDLALLSCHYPVQEVWNRHNAQQELTEQMGSGTSYLLIHRERFKAQFSVIDATRMQLLNGLSAGQTLMQIADSEQDLNLLGELIERQWICGFRLAVEAD</sequence>
<dbReference type="Pfam" id="PF09836">
    <property type="entry name" value="DUF2063"/>
    <property type="match status" value="1"/>
</dbReference>
<dbReference type="InterPro" id="IPR044922">
    <property type="entry name" value="DUF2063_N_sf"/>
</dbReference>
<dbReference type="eggNOG" id="COG3219">
    <property type="taxonomic scope" value="Bacteria"/>
</dbReference>
<gene>
    <name evidence="2" type="ordered locus">Shal_4197</name>
</gene>
<dbReference type="InterPro" id="IPR018640">
    <property type="entry name" value="DUF2063"/>
</dbReference>
<dbReference type="RefSeq" id="WP_012279241.1">
    <property type="nucleotide sequence ID" value="NC_010334.1"/>
</dbReference>
<dbReference type="AlphaFoldDB" id="B0TNK5"/>
<proteinExistence type="predicted"/>
<protein>
    <recommendedName>
        <fullName evidence="1">Putative DNA-binding domain-containing protein</fullName>
    </recommendedName>
</protein>
<dbReference type="EMBL" id="CP000931">
    <property type="protein sequence ID" value="ABZ78737.1"/>
    <property type="molecule type" value="Genomic_DNA"/>
</dbReference>
<dbReference type="Proteomes" id="UP000001317">
    <property type="component" value="Chromosome"/>
</dbReference>
<dbReference type="Gene3D" id="1.10.150.690">
    <property type="entry name" value="DUF2063"/>
    <property type="match status" value="1"/>
</dbReference>
<keyword evidence="3" id="KW-1185">Reference proteome</keyword>
<name>B0TNK5_SHEHH</name>
<reference evidence="2" key="1">
    <citation type="submission" date="2008-01" db="EMBL/GenBank/DDBJ databases">
        <title>Complete sequence of Shewanella halifaxensis HAW-EB4.</title>
        <authorList>
            <consortium name="US DOE Joint Genome Institute"/>
            <person name="Copeland A."/>
            <person name="Lucas S."/>
            <person name="Lapidus A."/>
            <person name="Glavina del Rio T."/>
            <person name="Dalin E."/>
            <person name="Tice H."/>
            <person name="Bruce D."/>
            <person name="Goodwin L."/>
            <person name="Pitluck S."/>
            <person name="Sims D."/>
            <person name="Brettin T."/>
            <person name="Detter J.C."/>
            <person name="Han C."/>
            <person name="Kuske C.R."/>
            <person name="Schmutz J."/>
            <person name="Larimer F."/>
            <person name="Land M."/>
            <person name="Hauser L."/>
            <person name="Kyrpides N."/>
            <person name="Kim E."/>
            <person name="Zhao J.-S."/>
            <person name="Richardson P."/>
        </authorList>
    </citation>
    <scope>NUCLEOTIDE SEQUENCE [LARGE SCALE GENOMIC DNA]</scope>
    <source>
        <strain evidence="2">HAW-EB4</strain>
    </source>
</reference>
<evidence type="ECO:0000313" key="2">
    <source>
        <dbReference type="EMBL" id="ABZ78737.1"/>
    </source>
</evidence>
<organism evidence="2 3">
    <name type="scientific">Shewanella halifaxensis (strain HAW-EB4)</name>
    <dbReference type="NCBI Taxonomy" id="458817"/>
    <lineage>
        <taxon>Bacteria</taxon>
        <taxon>Pseudomonadati</taxon>
        <taxon>Pseudomonadota</taxon>
        <taxon>Gammaproteobacteria</taxon>
        <taxon>Alteromonadales</taxon>
        <taxon>Shewanellaceae</taxon>
        <taxon>Shewanella</taxon>
    </lineage>
</organism>